<dbReference type="PROSITE" id="PS00108">
    <property type="entry name" value="PROTEIN_KINASE_ST"/>
    <property type="match status" value="1"/>
</dbReference>
<dbReference type="PANTHER" id="PTHR24058">
    <property type="entry name" value="DUAL SPECIFICITY PROTEIN KINASE"/>
    <property type="match status" value="1"/>
</dbReference>
<name>A0A7S1TDD4_9RHOD</name>
<feature type="region of interest" description="Disordered" evidence="7">
    <location>
        <begin position="1"/>
        <end position="40"/>
    </location>
</feature>
<evidence type="ECO:0000256" key="1">
    <source>
        <dbReference type="ARBA" id="ARBA00022527"/>
    </source>
</evidence>
<protein>
    <recommendedName>
        <fullName evidence="8">Protein kinase domain-containing protein</fullName>
    </recommendedName>
</protein>
<dbReference type="GO" id="GO:0004713">
    <property type="term" value="F:protein tyrosine kinase activity"/>
    <property type="evidence" value="ECO:0007669"/>
    <property type="project" value="TreeGrafter"/>
</dbReference>
<evidence type="ECO:0000256" key="4">
    <source>
        <dbReference type="ARBA" id="ARBA00022777"/>
    </source>
</evidence>
<dbReference type="EMBL" id="HBGH01009622">
    <property type="protein sequence ID" value="CAD9233282.1"/>
    <property type="molecule type" value="Transcribed_RNA"/>
</dbReference>
<dbReference type="AlphaFoldDB" id="A0A7S1TDD4"/>
<dbReference type="Pfam" id="PF00069">
    <property type="entry name" value="Pkinase"/>
    <property type="match status" value="1"/>
</dbReference>
<proteinExistence type="predicted"/>
<keyword evidence="1" id="KW-0723">Serine/threonine-protein kinase</keyword>
<feature type="binding site" evidence="6">
    <location>
        <position position="164"/>
    </location>
    <ligand>
        <name>ATP</name>
        <dbReference type="ChEBI" id="CHEBI:30616"/>
    </ligand>
</feature>
<accession>A0A7S1TDD4</accession>
<dbReference type="Gene3D" id="1.10.510.10">
    <property type="entry name" value="Transferase(Phosphotransferase) domain 1"/>
    <property type="match status" value="1"/>
</dbReference>
<dbReference type="Gene3D" id="3.30.200.20">
    <property type="entry name" value="Phosphorylase Kinase, domain 1"/>
    <property type="match status" value="1"/>
</dbReference>
<gene>
    <name evidence="9" type="ORF">CCAE0312_LOCUS5368</name>
</gene>
<keyword evidence="2" id="KW-0808">Transferase</keyword>
<keyword evidence="5 6" id="KW-0067">ATP-binding</keyword>
<organism evidence="9">
    <name type="scientific">Compsopogon caeruleus</name>
    <dbReference type="NCBI Taxonomy" id="31354"/>
    <lineage>
        <taxon>Eukaryota</taxon>
        <taxon>Rhodophyta</taxon>
        <taxon>Compsopogonophyceae</taxon>
        <taxon>Compsopogonales</taxon>
        <taxon>Compsopogonaceae</taxon>
        <taxon>Compsopogon</taxon>
    </lineage>
</organism>
<dbReference type="InterPro" id="IPR008271">
    <property type="entry name" value="Ser/Thr_kinase_AS"/>
</dbReference>
<evidence type="ECO:0000256" key="5">
    <source>
        <dbReference type="ARBA" id="ARBA00022840"/>
    </source>
</evidence>
<dbReference type="SUPFAM" id="SSF56112">
    <property type="entry name" value="Protein kinase-like (PK-like)"/>
    <property type="match status" value="1"/>
</dbReference>
<evidence type="ECO:0000259" key="8">
    <source>
        <dbReference type="PROSITE" id="PS50011"/>
    </source>
</evidence>
<evidence type="ECO:0000256" key="3">
    <source>
        <dbReference type="ARBA" id="ARBA00022741"/>
    </source>
</evidence>
<keyword evidence="4" id="KW-0418">Kinase</keyword>
<sequence>MRRARDPNCDRSGGESPTSGSTSEKFDAVTTGGESHWGPNEVREVTAAENTQTGFAPLHELDLASRPLLNPPSPLLRSTVALLQTYNSCNHSFLYTHEHVPRRCLTKPQVGMFNNALDNENRDLILFVNSFIRDYVVVDLLGTGTFGQVVECRHLGTGQTVAIKVIKNQPAYFQQAWMEIYMLRRIHDCHGERAVNLVVRLFDHFVFHNHLCLVFEKLGINLFELVQQNGYRGLDLGFIRRVTRQLLVVLRILADCDIIHCDLKPENILLRNRNSVDVKLIDFGSACQESHVGYTYVQSRFYRAPEVLLGSQYTSKIDLWSLGCIAGELYLGLPLFPGACEHDMVTRIFEMIGPPSDGMLERCRNSTKYFWMDEHGSSGSKYNLKSDEEYAIENSSSIQNWKRYFGRRSLREIIMHDLRRTEAPTPNNMKECFADFLLGLLQIDPNDRWDAEQASRHPFVAEPHLFTEVSIARSDDVPSYDQATDSRRSPVTPIRSSPLSSGGLIRSRSETAAWTVTLDPLLRARLEDQSQNLSLPKFKFGSFSSPSPPTG</sequence>
<reference evidence="9" key="1">
    <citation type="submission" date="2021-01" db="EMBL/GenBank/DDBJ databases">
        <authorList>
            <person name="Corre E."/>
            <person name="Pelletier E."/>
            <person name="Niang G."/>
            <person name="Scheremetjew M."/>
            <person name="Finn R."/>
            <person name="Kale V."/>
            <person name="Holt S."/>
            <person name="Cochrane G."/>
            <person name="Meng A."/>
            <person name="Brown T."/>
            <person name="Cohen L."/>
        </authorList>
    </citation>
    <scope>NUCLEOTIDE SEQUENCE</scope>
    <source>
        <strain evidence="9">SAG 36.94</strain>
    </source>
</reference>
<feature type="region of interest" description="Disordered" evidence="7">
    <location>
        <begin position="476"/>
        <end position="504"/>
    </location>
</feature>
<dbReference type="InterPro" id="IPR050494">
    <property type="entry name" value="Ser_Thr_dual-spec_kinase"/>
</dbReference>
<evidence type="ECO:0000256" key="6">
    <source>
        <dbReference type="PROSITE-ProRule" id="PRU10141"/>
    </source>
</evidence>
<feature type="domain" description="Protein kinase" evidence="8">
    <location>
        <begin position="135"/>
        <end position="460"/>
    </location>
</feature>
<dbReference type="SMART" id="SM00220">
    <property type="entry name" value="S_TKc"/>
    <property type="match status" value="1"/>
</dbReference>
<dbReference type="InterPro" id="IPR017441">
    <property type="entry name" value="Protein_kinase_ATP_BS"/>
</dbReference>
<evidence type="ECO:0000256" key="7">
    <source>
        <dbReference type="SAM" id="MobiDB-lite"/>
    </source>
</evidence>
<dbReference type="InterPro" id="IPR011009">
    <property type="entry name" value="Kinase-like_dom_sf"/>
</dbReference>
<dbReference type="PROSITE" id="PS00107">
    <property type="entry name" value="PROTEIN_KINASE_ATP"/>
    <property type="match status" value="1"/>
</dbReference>
<dbReference type="GO" id="GO:0005737">
    <property type="term" value="C:cytoplasm"/>
    <property type="evidence" value="ECO:0007669"/>
    <property type="project" value="TreeGrafter"/>
</dbReference>
<evidence type="ECO:0000256" key="2">
    <source>
        <dbReference type="ARBA" id="ARBA00022679"/>
    </source>
</evidence>
<dbReference type="PANTHER" id="PTHR24058:SF17">
    <property type="entry name" value="HOMEODOMAIN INTERACTING PROTEIN KINASE, ISOFORM D"/>
    <property type="match status" value="1"/>
</dbReference>
<dbReference type="PROSITE" id="PS50011">
    <property type="entry name" value="PROTEIN_KINASE_DOM"/>
    <property type="match status" value="1"/>
</dbReference>
<feature type="compositionally biased region" description="Low complexity" evidence="7">
    <location>
        <begin position="14"/>
        <end position="23"/>
    </location>
</feature>
<dbReference type="GO" id="GO:0005524">
    <property type="term" value="F:ATP binding"/>
    <property type="evidence" value="ECO:0007669"/>
    <property type="project" value="UniProtKB-UniRule"/>
</dbReference>
<feature type="compositionally biased region" description="Basic and acidic residues" evidence="7">
    <location>
        <begin position="1"/>
        <end position="13"/>
    </location>
</feature>
<dbReference type="InterPro" id="IPR000719">
    <property type="entry name" value="Prot_kinase_dom"/>
</dbReference>
<dbReference type="GO" id="GO:0004674">
    <property type="term" value="F:protein serine/threonine kinase activity"/>
    <property type="evidence" value="ECO:0007669"/>
    <property type="project" value="UniProtKB-KW"/>
</dbReference>
<evidence type="ECO:0000313" key="9">
    <source>
        <dbReference type="EMBL" id="CAD9233282.1"/>
    </source>
</evidence>
<keyword evidence="3 6" id="KW-0547">Nucleotide-binding</keyword>